<proteinExistence type="predicted"/>
<accession>A0AA90NLR5</accession>
<sequence>MFYTINLNEATNNNSLVDVAKKEVPPRRTFGLRLVSQLKKVEIKISKFTSKIQHISKGSKAWAVSVKRSISAKVVSIIPLFVSKKVAIKISKFTSEIQQMSKDSKTWAVSVKRSISAKVGSILPLFVSMKHTSDKTESDVTYKRNNKLSRIAHALTSKAKSIFTGDKKDDNIAQQARYDLNFHNNIPDWS</sequence>
<dbReference type="AlphaFoldDB" id="A0AA90NLR5"/>
<protein>
    <submittedName>
        <fullName evidence="1">Uncharacterized protein</fullName>
    </submittedName>
</protein>
<comment type="caution">
    <text evidence="1">The sequence shown here is derived from an EMBL/GenBank/DDBJ whole genome shotgun (WGS) entry which is preliminary data.</text>
</comment>
<evidence type="ECO:0000313" key="2">
    <source>
        <dbReference type="Proteomes" id="UP001178148"/>
    </source>
</evidence>
<reference evidence="1 2" key="1">
    <citation type="journal article" date="2023" name="bioRxiv">
        <title>An intranuclear bacterial parasite of deep-sea mussels expresses apoptosis inhibitors acquired from its host.</title>
        <authorList>
            <person name="Gonzalez Porras M.A."/>
            <person name="Assie A."/>
            <person name="Tietjen M."/>
            <person name="Violette M."/>
            <person name="Kleiner M."/>
            <person name="Gruber-Vodicka H."/>
            <person name="Dubilier N."/>
            <person name="Leisch N."/>
        </authorList>
    </citation>
    <scope>NUCLEOTIDE SEQUENCE [LARGE SCALE GENOMIC DNA]</scope>
    <source>
        <strain evidence="1">IAP13</strain>
    </source>
</reference>
<dbReference type="EMBL" id="JASXSV010000010">
    <property type="protein sequence ID" value="MDP0589088.1"/>
    <property type="molecule type" value="Genomic_DNA"/>
</dbReference>
<name>A0AA90NLR5_9GAMM</name>
<evidence type="ECO:0000313" key="1">
    <source>
        <dbReference type="EMBL" id="MDP0589088.1"/>
    </source>
</evidence>
<dbReference type="Proteomes" id="UP001178148">
    <property type="component" value="Unassembled WGS sequence"/>
</dbReference>
<organism evidence="1 2">
    <name type="scientific">Candidatus Endonucleibacter bathymodioli</name>
    <dbReference type="NCBI Taxonomy" id="539814"/>
    <lineage>
        <taxon>Bacteria</taxon>
        <taxon>Pseudomonadati</taxon>
        <taxon>Pseudomonadota</taxon>
        <taxon>Gammaproteobacteria</taxon>
        <taxon>Oceanospirillales</taxon>
        <taxon>Endozoicomonadaceae</taxon>
        <taxon>Candidatus Endonucleibacter</taxon>
    </lineage>
</organism>
<keyword evidence="2" id="KW-1185">Reference proteome</keyword>
<gene>
    <name evidence="1" type="ORF">QS748_07775</name>
</gene>